<protein>
    <submittedName>
        <fullName evidence="3">Uncharacterized protein</fullName>
    </submittedName>
</protein>
<name>A0A2I1DIP6_9PROT</name>
<evidence type="ECO:0000256" key="2">
    <source>
        <dbReference type="SAM" id="Phobius"/>
    </source>
</evidence>
<feature type="compositionally biased region" description="Polar residues" evidence="1">
    <location>
        <begin position="191"/>
        <end position="207"/>
    </location>
</feature>
<feature type="compositionally biased region" description="Acidic residues" evidence="1">
    <location>
        <begin position="92"/>
        <end position="101"/>
    </location>
</feature>
<proteinExistence type="predicted"/>
<evidence type="ECO:0000256" key="1">
    <source>
        <dbReference type="SAM" id="MobiDB-lite"/>
    </source>
</evidence>
<feature type="transmembrane region" description="Helical" evidence="2">
    <location>
        <begin position="122"/>
        <end position="140"/>
    </location>
</feature>
<dbReference type="EMBL" id="MXAV01000051">
    <property type="protein sequence ID" value="PKY09753.1"/>
    <property type="molecule type" value="Genomic_DNA"/>
</dbReference>
<sequence>MNKKLLDMLGNKGLGHQNKDRKEPTVNDPLIDEALDEQGAQESHPDISSGHNEEASQSADDEGDMAITTSVPPSDELADAGSYDEAPSTSADLDDDTDDFDVQVSPPSKYASHNPNAKKKKIIAFSVASAIILGIAAFGYEQMKNEHAAEAQINKVRAEQPHVLSGKITNQELPASKVASTNPATEAAASLSPQSVQQQMQPHAHTASTTVPIIHIPKQKTSHPVAQASETPPPSSPRGGESAYLRWADSQIHQGGAPKEPVIPSSALSDTPPSGPGLTGSASPYSAPNPGYSAPSAPYTPMPEYHRPAFGLAIPGTQQPQKTANIGEPALPTTQGIRATVTQKTPPPYEVIRTLKRGGESYAYVIKNGAISTGHWVSFGHRFASGWIVGKVSNTRHTVTFSAPQGYAVTVGAR</sequence>
<organism evidence="3 4">
    <name type="scientific">Acidithiobacillus marinus</name>
    <dbReference type="NCBI Taxonomy" id="187490"/>
    <lineage>
        <taxon>Bacteria</taxon>
        <taxon>Pseudomonadati</taxon>
        <taxon>Pseudomonadota</taxon>
        <taxon>Acidithiobacillia</taxon>
        <taxon>Acidithiobacillales</taxon>
        <taxon>Acidithiobacillaceae</taxon>
        <taxon>Acidithiobacillus</taxon>
    </lineage>
</organism>
<feature type="region of interest" description="Disordered" evidence="1">
    <location>
        <begin position="1"/>
        <end position="115"/>
    </location>
</feature>
<accession>A0A2I1DIP6</accession>
<keyword evidence="4" id="KW-1185">Reference proteome</keyword>
<keyword evidence="2" id="KW-0472">Membrane</keyword>
<dbReference type="OrthoDB" id="10002191at2"/>
<evidence type="ECO:0000313" key="4">
    <source>
        <dbReference type="Proteomes" id="UP000234329"/>
    </source>
</evidence>
<dbReference type="AlphaFoldDB" id="A0A2I1DIP6"/>
<keyword evidence="2" id="KW-1133">Transmembrane helix</keyword>
<comment type="caution">
    <text evidence="3">The sequence shown here is derived from an EMBL/GenBank/DDBJ whole genome shotgun (WGS) entry which is preliminary data.</text>
</comment>
<dbReference type="Proteomes" id="UP000234329">
    <property type="component" value="Unassembled WGS sequence"/>
</dbReference>
<dbReference type="InParanoid" id="A0A2I1DIP6"/>
<keyword evidence="2" id="KW-0812">Transmembrane</keyword>
<gene>
    <name evidence="3" type="ORF">B1757_13210</name>
</gene>
<dbReference type="RefSeq" id="WP_101538772.1">
    <property type="nucleotide sequence ID" value="NZ_MXAV01000051.1"/>
</dbReference>
<reference evidence="3 4" key="1">
    <citation type="submission" date="2017-03" db="EMBL/GenBank/DDBJ databases">
        <title>Draft genime sequence of the acidophilic sulfur-oxidizing bacterium Acidithiobacillus sp. SH, isolated from seawater.</title>
        <authorList>
            <person name="Sharmin S."/>
            <person name="Tokuhisa M."/>
            <person name="Kanao T."/>
            <person name="Kamimura K."/>
        </authorList>
    </citation>
    <scope>NUCLEOTIDE SEQUENCE [LARGE SCALE GENOMIC DNA]</scope>
    <source>
        <strain evidence="3 4">SH</strain>
    </source>
</reference>
<feature type="region of interest" description="Disordered" evidence="1">
    <location>
        <begin position="171"/>
        <end position="207"/>
    </location>
</feature>
<feature type="compositionally biased region" description="Polar residues" evidence="1">
    <location>
        <begin position="171"/>
        <end position="184"/>
    </location>
</feature>
<evidence type="ECO:0000313" key="3">
    <source>
        <dbReference type="EMBL" id="PKY09753.1"/>
    </source>
</evidence>
<feature type="region of interest" description="Disordered" evidence="1">
    <location>
        <begin position="219"/>
        <end position="300"/>
    </location>
</feature>